<keyword evidence="3" id="KW-0067">ATP-binding</keyword>
<evidence type="ECO:0000256" key="5">
    <source>
        <dbReference type="ARBA" id="ARBA00049274"/>
    </source>
</evidence>
<feature type="signal peptide" evidence="6">
    <location>
        <begin position="1"/>
        <end position="30"/>
    </location>
</feature>
<dbReference type="PANTHER" id="PTHR12241">
    <property type="entry name" value="TUBULIN POLYGLUTAMYLASE"/>
    <property type="match status" value="1"/>
</dbReference>
<keyword evidence="9" id="KW-1185">Reference proteome</keyword>
<dbReference type="GO" id="GO:0005524">
    <property type="term" value="F:ATP binding"/>
    <property type="evidence" value="ECO:0007669"/>
    <property type="project" value="UniProtKB-KW"/>
</dbReference>
<reference evidence="9" key="1">
    <citation type="journal article" date="2023" name="Commun. Biol.">
        <title>Genome analysis of Parmales, the sister group of diatoms, reveals the evolutionary specialization of diatoms from phago-mixotrophs to photoautotrophs.</title>
        <authorList>
            <person name="Ban H."/>
            <person name="Sato S."/>
            <person name="Yoshikawa S."/>
            <person name="Yamada K."/>
            <person name="Nakamura Y."/>
            <person name="Ichinomiya M."/>
            <person name="Sato N."/>
            <person name="Blanc-Mathieu R."/>
            <person name="Endo H."/>
            <person name="Kuwata A."/>
            <person name="Ogata H."/>
        </authorList>
    </citation>
    <scope>NUCLEOTIDE SEQUENCE [LARGE SCALE GENOMIC DNA]</scope>
    <source>
        <strain evidence="9">NIES 3700</strain>
    </source>
</reference>
<dbReference type="Pfam" id="PF13621">
    <property type="entry name" value="Cupin_8"/>
    <property type="match status" value="1"/>
</dbReference>
<dbReference type="Gene3D" id="3.30.470.20">
    <property type="entry name" value="ATP-grasp fold, B domain"/>
    <property type="match status" value="1"/>
</dbReference>
<dbReference type="Pfam" id="PF03133">
    <property type="entry name" value="TTL"/>
    <property type="match status" value="1"/>
</dbReference>
<organism evidence="8 9">
    <name type="scientific">Triparma laevis f. longispina</name>
    <dbReference type="NCBI Taxonomy" id="1714387"/>
    <lineage>
        <taxon>Eukaryota</taxon>
        <taxon>Sar</taxon>
        <taxon>Stramenopiles</taxon>
        <taxon>Ochrophyta</taxon>
        <taxon>Bolidophyceae</taxon>
        <taxon>Parmales</taxon>
        <taxon>Triparmaceae</taxon>
        <taxon>Triparma</taxon>
    </lineage>
</organism>
<dbReference type="AlphaFoldDB" id="A0A9W7CKM6"/>
<protein>
    <recommendedName>
        <fullName evidence="4">Tubulin--tyrosine ligase-like protein 5</fullName>
    </recommendedName>
</protein>
<evidence type="ECO:0000313" key="8">
    <source>
        <dbReference type="EMBL" id="GMI07986.1"/>
    </source>
</evidence>
<dbReference type="InterPro" id="IPR041667">
    <property type="entry name" value="Cupin_8"/>
</dbReference>
<dbReference type="GO" id="GO:0036064">
    <property type="term" value="C:ciliary basal body"/>
    <property type="evidence" value="ECO:0007669"/>
    <property type="project" value="TreeGrafter"/>
</dbReference>
<feature type="chain" id="PRO_5040758816" description="Tubulin--tyrosine ligase-like protein 5" evidence="6">
    <location>
        <begin position="31"/>
        <end position="959"/>
    </location>
</feature>
<comment type="caution">
    <text evidence="8">The sequence shown here is derived from an EMBL/GenBank/DDBJ whole genome shotgun (WGS) entry which is preliminary data.</text>
</comment>
<evidence type="ECO:0000256" key="4">
    <source>
        <dbReference type="ARBA" id="ARBA00041448"/>
    </source>
</evidence>
<comment type="catalytic activity">
    <reaction evidence="5">
        <text>L-glutamyl-[protein] + L-glutamate + ATP = gamma-L-glutamyl-L-glutamyl-[protein] + ADP + phosphate + H(+)</text>
        <dbReference type="Rhea" id="RHEA:60144"/>
        <dbReference type="Rhea" id="RHEA-COMP:10208"/>
        <dbReference type="Rhea" id="RHEA-COMP:15517"/>
        <dbReference type="ChEBI" id="CHEBI:15378"/>
        <dbReference type="ChEBI" id="CHEBI:29973"/>
        <dbReference type="ChEBI" id="CHEBI:29985"/>
        <dbReference type="ChEBI" id="CHEBI:30616"/>
        <dbReference type="ChEBI" id="CHEBI:43474"/>
        <dbReference type="ChEBI" id="CHEBI:143622"/>
        <dbReference type="ChEBI" id="CHEBI:456216"/>
    </reaction>
    <physiologicalReaction direction="left-to-right" evidence="5">
        <dbReference type="Rhea" id="RHEA:60145"/>
    </physiologicalReaction>
</comment>
<dbReference type="PANTHER" id="PTHR12241:SF145">
    <property type="entry name" value="TUBULIN POLYGLUTAMYLASE TTLL5"/>
    <property type="match status" value="1"/>
</dbReference>
<dbReference type="EMBL" id="BRXW01000116">
    <property type="protein sequence ID" value="GMI07986.1"/>
    <property type="molecule type" value="Genomic_DNA"/>
</dbReference>
<evidence type="ECO:0000259" key="7">
    <source>
        <dbReference type="Pfam" id="PF13621"/>
    </source>
</evidence>
<gene>
    <name evidence="8" type="ORF">TrLO_g93</name>
</gene>
<proteinExistence type="predicted"/>
<dbReference type="GO" id="GO:0015631">
    <property type="term" value="F:tubulin binding"/>
    <property type="evidence" value="ECO:0007669"/>
    <property type="project" value="TreeGrafter"/>
</dbReference>
<dbReference type="Gene3D" id="2.60.120.650">
    <property type="entry name" value="Cupin"/>
    <property type="match status" value="1"/>
</dbReference>
<evidence type="ECO:0000256" key="6">
    <source>
        <dbReference type="SAM" id="SignalP"/>
    </source>
</evidence>
<evidence type="ECO:0000256" key="3">
    <source>
        <dbReference type="ARBA" id="ARBA00022840"/>
    </source>
</evidence>
<keyword evidence="1" id="KW-0436">Ligase</keyword>
<keyword evidence="6" id="KW-0732">Signal</keyword>
<dbReference type="SUPFAM" id="SSF51197">
    <property type="entry name" value="Clavaminate synthase-like"/>
    <property type="match status" value="1"/>
</dbReference>
<dbReference type="InterPro" id="IPR004344">
    <property type="entry name" value="TTL/TTLL_fam"/>
</dbReference>
<accession>A0A9W7CKM6</accession>
<keyword evidence="2" id="KW-0547">Nucleotide-binding</keyword>
<dbReference type="PROSITE" id="PS51221">
    <property type="entry name" value="TTL"/>
    <property type="match status" value="1"/>
</dbReference>
<evidence type="ECO:0000313" key="9">
    <source>
        <dbReference type="Proteomes" id="UP001165122"/>
    </source>
</evidence>
<dbReference type="Proteomes" id="UP001165122">
    <property type="component" value="Unassembled WGS sequence"/>
</dbReference>
<evidence type="ECO:0000256" key="2">
    <source>
        <dbReference type="ARBA" id="ARBA00022741"/>
    </source>
</evidence>
<dbReference type="OrthoDB" id="195106at2759"/>
<name>A0A9W7CKM6_9STRA</name>
<evidence type="ECO:0000256" key="1">
    <source>
        <dbReference type="ARBA" id="ARBA00022598"/>
    </source>
</evidence>
<sequence length="959" mass="108506">MSILSKRPPFLFSLLLLFLFLSVNLPLASSNTVYNNENRTITTSFVLNDKDVSINAGLLDDLRSLSRNFCNSNSILNSHCPLHVYLELSSALHCSPLSTSKVKTFKFVHSPLHHDSEEFELLRDTFEHYGYEECQPGGPEDGDVGRDFIWTLGHVQKTVLGEEFMKTLIASNGKYNTFFGTKQLGNKDNLLRSLSKLKKDKNYLPRTFLTSEIPSIQDLRGTWLLKVPDVELGGGIKIVNLGIESDQELVRRCNHNDDNISRTYIDSDGIQWGEKDTKMTCILQRYVAPPLLMRPYVGSELKKFSVGIYVHVGFSEGVMNLFVHDEMLVLFSSFGFNEDVDEEMDLLKHLTNGLLNQRLNPEYNELKHVWNGTTFRKELKRVHNINYNLEIKPRVYKIIKEVFESGESDIFNVNKGYDLRNSFGYFRVDFLFDQTFNPYLLEVEIVPSTGSIGGIDGMLKRRVMHDTIGILGGKSVEEKIWLNGLRNNEEIDYVKEEGRSGVGTGGFECLIPCWGEVEGGEGGGGDVEAVKQPVEVLSLDTVKSKCTSCSKLWLEFCVTPTSLFNLEFHGRCQSKGELCTHDMHELYDSTIVKDCEESAYFEYGSVAFSKMVVDSGVVYNGKEEEIRGMKDLCTRVFLKREGYVYANDVPELKRLLYFCNVNESGVVYPNRYGEISTVDAANGKLEEFVKLNYPAVIRGGQSQALRNWNYISLLDEFREEHVNALIFDGADSGSEISSAGMTFAEFCEYSINGFEAENSPFANPVIYLLLTTRRLKNNVAMDPNPDAEKLLTLLNFLGFEDGVMGMGLKEAWSNIRMGAGYDYPVHIDCFENVLVQLAGTKRVRLWGPGSIEAWKPMLNHKHWPGTSEEERRGAELNGRLEDESFGEVLLEEGDTVFIPAMYFHSVHVDGGAGREGWSVSANRYYYGGKEGGSEWLDIMEGKKEEEFKIYEEKINQKVC</sequence>
<dbReference type="GO" id="GO:0000226">
    <property type="term" value="P:microtubule cytoskeleton organization"/>
    <property type="evidence" value="ECO:0007669"/>
    <property type="project" value="TreeGrafter"/>
</dbReference>
<feature type="domain" description="Cupin-like" evidence="7">
    <location>
        <begin position="686"/>
        <end position="926"/>
    </location>
</feature>
<dbReference type="GO" id="GO:0070740">
    <property type="term" value="F:tubulin-glutamic acid ligase activity"/>
    <property type="evidence" value="ECO:0007669"/>
    <property type="project" value="TreeGrafter"/>
</dbReference>